<dbReference type="OrthoDB" id="3387628at2"/>
<accession>A0A1Q2HTR6</accession>
<reference evidence="2 3" key="1">
    <citation type="submission" date="2016-12" db="EMBL/GenBank/DDBJ databases">
        <authorList>
            <person name="Song W.-J."/>
            <person name="Kurnit D.M."/>
        </authorList>
    </citation>
    <scope>NUCLEOTIDE SEQUENCE [LARGE SCALE GENOMIC DNA]</scope>
    <source>
        <strain evidence="2 3">DSM 30827</strain>
    </source>
</reference>
<dbReference type="KEGG" id="cgv:CGLAU_01210"/>
<name>A0A1Q2HTR6_9CORY</name>
<dbReference type="Proteomes" id="UP000217209">
    <property type="component" value="Chromosome"/>
</dbReference>
<dbReference type="Pfam" id="PF06013">
    <property type="entry name" value="WXG100"/>
    <property type="match status" value="1"/>
</dbReference>
<dbReference type="SUPFAM" id="SSF140453">
    <property type="entry name" value="EsxAB dimer-like"/>
    <property type="match status" value="1"/>
</dbReference>
<keyword evidence="3" id="KW-1185">Reference proteome</keyword>
<proteinExistence type="inferred from homology"/>
<sequence>MSIYAYNRADADAAAEDLHRVMNSIESTLGVMDSDIQKLAAGWEGSEQEQYRGVHGKWSTAAENIKVILGQVRAALDQNTASVSETRNRVARTIAGE</sequence>
<protein>
    <recommendedName>
        <fullName evidence="1">ESAT-6-like protein</fullName>
    </recommendedName>
</protein>
<evidence type="ECO:0000313" key="3">
    <source>
        <dbReference type="Proteomes" id="UP000217209"/>
    </source>
</evidence>
<comment type="similarity">
    <text evidence="1">Belongs to the WXG100 family.</text>
</comment>
<evidence type="ECO:0000256" key="1">
    <source>
        <dbReference type="RuleBase" id="RU362001"/>
    </source>
</evidence>
<dbReference type="EMBL" id="CP019688">
    <property type="protein sequence ID" value="AQQ14233.1"/>
    <property type="molecule type" value="Genomic_DNA"/>
</dbReference>
<evidence type="ECO:0000313" key="2">
    <source>
        <dbReference type="EMBL" id="AQQ14233.1"/>
    </source>
</evidence>
<dbReference type="AlphaFoldDB" id="A0A1Q2HTR6"/>
<dbReference type="RefSeq" id="WP_095659110.1">
    <property type="nucleotide sequence ID" value="NZ_BAAAKB010000011.1"/>
</dbReference>
<dbReference type="Gene3D" id="1.10.287.1060">
    <property type="entry name" value="ESAT-6-like"/>
    <property type="match status" value="1"/>
</dbReference>
<dbReference type="InterPro" id="IPR010310">
    <property type="entry name" value="T7SS_ESAT-6-like"/>
</dbReference>
<dbReference type="InterPro" id="IPR036689">
    <property type="entry name" value="ESAT-6-like_sf"/>
</dbReference>
<gene>
    <name evidence="2" type="ORF">CGLAU_01210</name>
</gene>
<organism evidence="2 3">
    <name type="scientific">Corynebacterium glaucum</name>
    <dbReference type="NCBI Taxonomy" id="187491"/>
    <lineage>
        <taxon>Bacteria</taxon>
        <taxon>Bacillati</taxon>
        <taxon>Actinomycetota</taxon>
        <taxon>Actinomycetes</taxon>
        <taxon>Mycobacteriales</taxon>
        <taxon>Corynebacteriaceae</taxon>
        <taxon>Corynebacterium</taxon>
    </lineage>
</organism>
<dbReference type="NCBIfam" id="TIGR03930">
    <property type="entry name" value="WXG100_ESAT6"/>
    <property type="match status" value="1"/>
</dbReference>